<gene>
    <name evidence="3 4 5 6 7" type="primary">LOC112683949</name>
</gene>
<dbReference type="PROSITE" id="PS00028">
    <property type="entry name" value="ZINC_FINGER_C2H2_1"/>
    <property type="match status" value="1"/>
</dbReference>
<organism evidence="2 3">
    <name type="scientific">Sipha flava</name>
    <name type="common">yellow sugarcane aphid</name>
    <dbReference type="NCBI Taxonomy" id="143950"/>
    <lineage>
        <taxon>Eukaryota</taxon>
        <taxon>Metazoa</taxon>
        <taxon>Ecdysozoa</taxon>
        <taxon>Arthropoda</taxon>
        <taxon>Hexapoda</taxon>
        <taxon>Insecta</taxon>
        <taxon>Pterygota</taxon>
        <taxon>Neoptera</taxon>
        <taxon>Paraneoptera</taxon>
        <taxon>Hemiptera</taxon>
        <taxon>Sternorrhyncha</taxon>
        <taxon>Aphidomorpha</taxon>
        <taxon>Aphidoidea</taxon>
        <taxon>Aphididae</taxon>
        <taxon>Sipha</taxon>
    </lineage>
</organism>
<dbReference type="PANTHER" id="PTHR12271">
    <property type="entry name" value="POLY A POLYMERASE CID PAP -RELATED"/>
    <property type="match status" value="1"/>
</dbReference>
<dbReference type="SMART" id="SM00355">
    <property type="entry name" value="ZnF_C2H2"/>
    <property type="match status" value="4"/>
</dbReference>
<evidence type="ECO:0000313" key="6">
    <source>
        <dbReference type="RefSeq" id="XP_025410994.1"/>
    </source>
</evidence>
<accession>A0A8B8FKG8</accession>
<feature type="domain" description="C2H2-type" evidence="1">
    <location>
        <begin position="425"/>
        <end position="447"/>
    </location>
</feature>
<evidence type="ECO:0000313" key="2">
    <source>
        <dbReference type="Proteomes" id="UP000694846"/>
    </source>
</evidence>
<dbReference type="SUPFAM" id="SSF81301">
    <property type="entry name" value="Nucleotidyltransferase"/>
    <property type="match status" value="1"/>
</dbReference>
<dbReference type="InterPro" id="IPR043519">
    <property type="entry name" value="NT_sf"/>
</dbReference>
<dbReference type="RefSeq" id="XP_025410992.1">
    <property type="nucleotide sequence ID" value="XM_025555207.1"/>
</dbReference>
<evidence type="ECO:0000313" key="3">
    <source>
        <dbReference type="RefSeq" id="XP_025410991.1"/>
    </source>
</evidence>
<dbReference type="RefSeq" id="XP_025410994.1">
    <property type="nucleotide sequence ID" value="XM_025555209.1"/>
</dbReference>
<dbReference type="Pfam" id="PF22600">
    <property type="entry name" value="MTPAP-like_central"/>
    <property type="match status" value="1"/>
</dbReference>
<evidence type="ECO:0000259" key="1">
    <source>
        <dbReference type="PROSITE" id="PS00028"/>
    </source>
</evidence>
<dbReference type="AlphaFoldDB" id="A0A8B8FKG8"/>
<dbReference type="SUPFAM" id="SSF81631">
    <property type="entry name" value="PAP/OAS1 substrate-binding domain"/>
    <property type="match status" value="1"/>
</dbReference>
<evidence type="ECO:0000313" key="4">
    <source>
        <dbReference type="RefSeq" id="XP_025410992.1"/>
    </source>
</evidence>
<proteinExistence type="predicted"/>
<dbReference type="OrthoDB" id="407432at2759"/>
<dbReference type="Proteomes" id="UP000694846">
    <property type="component" value="Unplaced"/>
</dbReference>
<name>A0A8B8FKG8_9HEMI</name>
<evidence type="ECO:0000313" key="7">
    <source>
        <dbReference type="RefSeq" id="XP_025410996.1"/>
    </source>
</evidence>
<dbReference type="RefSeq" id="XP_025410996.1">
    <property type="nucleotide sequence ID" value="XM_025555211.1"/>
</dbReference>
<dbReference type="GO" id="GO:0046872">
    <property type="term" value="F:metal ion binding"/>
    <property type="evidence" value="ECO:0007669"/>
    <property type="project" value="UniProtKB-KW"/>
</dbReference>
<dbReference type="RefSeq" id="XP_025410991.1">
    <property type="nucleotide sequence ID" value="XM_025555206.1"/>
</dbReference>
<dbReference type="PANTHER" id="PTHR12271:SF66">
    <property type="entry name" value="TERMINAL URIDYLYLTRANSFERASE TAILOR"/>
    <property type="match status" value="1"/>
</dbReference>
<evidence type="ECO:0000313" key="5">
    <source>
        <dbReference type="RefSeq" id="XP_025410993.1"/>
    </source>
</evidence>
<dbReference type="Gene3D" id="1.10.1410.10">
    <property type="match status" value="1"/>
</dbReference>
<dbReference type="RefSeq" id="XP_025410993.1">
    <property type="nucleotide sequence ID" value="XM_025555208.1"/>
</dbReference>
<dbReference type="GO" id="GO:0050265">
    <property type="term" value="F:RNA uridylyltransferase activity"/>
    <property type="evidence" value="ECO:0007669"/>
    <property type="project" value="TreeGrafter"/>
</dbReference>
<dbReference type="GO" id="GO:1990817">
    <property type="term" value="F:poly(A) RNA polymerase activity"/>
    <property type="evidence" value="ECO:0007669"/>
    <property type="project" value="UniProtKB-ARBA"/>
</dbReference>
<dbReference type="InterPro" id="IPR054708">
    <property type="entry name" value="MTPAP-like_central"/>
</dbReference>
<keyword evidence="2" id="KW-1185">Reference proteome</keyword>
<reference evidence="3 4" key="1">
    <citation type="submission" date="2025-04" db="UniProtKB">
        <authorList>
            <consortium name="RefSeq"/>
        </authorList>
    </citation>
    <scope>IDENTIFICATION</scope>
    <source>
        <tissue evidence="3 4">Whole body</tissue>
    </source>
</reference>
<sequence length="1149" mass="135190">MSTTHSKLDVQRSTIQNYVLPLTLMQVFSVDEEHAKCIKCSFLCKHTTYNTLFHLTVCNGSLVDENIQNDFKLNCLMCNFSTKNIDVWKNHLFHFQHISKLNPYLYTTKYSYDCNLCKNHFYGSEDEILKHPCKPKKLSMLSKFMAYVYHNFDVQNKRMLYYCADCMHYSYTLADLHTKKCCKTINNQDNFVCNSCLITYYGCCKDTFANHKVSFQHLALWFLNGNRSELKTLASMHWKLPSYMSNFFIVSTALQKVSCTVCDKVISLNYDCIYNHFIECISSKDVSENDSNTPLHILICNLCAYQYASYEEDLYKVWVQHVISLNHLKKTKLKSNRNNLLTYYCYVSETVYCGTDSFIIQQILKNNEDIGRLLFVSEVMALVYELSDTYSYKTLYVCGFCENSPNYQFYYCEHANIESNKIFNCSSCSVVFNIKSDYVEHLISSEHIILQYFKPNQLSKFEILEYSMNTFKMNKSNLIVSDNDLSLSFSDKNSLDSMELDCQDQSNTTIKKNIKMDISNFIEKLDVQSKYSAFNNHLRMNFGGLNQMALSLNVFVELKSFFCSFCDIIYSDLLSWTQHIIEFHRQFDVSVFYCAICQIYQVGTSFRNSKHFKTVEHSVMSEFQEYIKKNKHLIINNGTLDNNSIGANNDAIDIKECKYNDSNNISFDNSKLIKNFKHGMVSRSQEYPKYFKKKSLINTNISHGVSTADGDNPINTEVDKGQMNNTIYIEFKGISKKLREKNFCLLRKLLRDKYGKFKRIPTTKKSFIILFNRIKDVNRFIKDQKDLTNEHGFEVISHINDKFKKINFMTDWCICIQNSDQLDKINEHKSQTKINKLYKSIHNLNIDFDLFNIYVFNSEYFGLITDKSDVCLYLEKDDKYDWDIHRVVSLMREFAQQLELKPEEFKDIMKIRNVHESIIKCYHIPTSFSCNIYFNSSLTWYNIKLIESYLSMDPTVKWLVYVIVQNWAVKNNLINTNMFSSYQIIWLVLFYLMDKKVVPSLFRLIKNTPIKDYKIVEGWNCTFVEWSGTIKYQYRPKLLLGFFYYYTNRVKLRHYVLSIFTGKCLKKENFFGTFSQLPELNKTQSTMFRSHRSSILSNLQNIHCLTVQDPFKLSNNLTENISYDTLTNFSDICDKTIVLLRNTKCFKTC</sequence>
<dbReference type="InterPro" id="IPR013087">
    <property type="entry name" value="Znf_C2H2_type"/>
</dbReference>
<protein>
    <submittedName>
        <fullName evidence="3 4">Uncharacterized protein LOC112683949</fullName>
    </submittedName>
</protein>
<dbReference type="GeneID" id="112683949"/>
<dbReference type="GO" id="GO:0031123">
    <property type="term" value="P:RNA 3'-end processing"/>
    <property type="evidence" value="ECO:0007669"/>
    <property type="project" value="TreeGrafter"/>
</dbReference>